<dbReference type="Gene3D" id="3.40.50.720">
    <property type="entry name" value="NAD(P)-binding Rossmann-like Domain"/>
    <property type="match status" value="1"/>
</dbReference>
<evidence type="ECO:0000313" key="4">
    <source>
        <dbReference type="EMBL" id="SMD43907.1"/>
    </source>
</evidence>
<accession>A0A1W2H4N0</accession>
<evidence type="ECO:0000259" key="2">
    <source>
        <dbReference type="Pfam" id="PF01408"/>
    </source>
</evidence>
<dbReference type="InterPro" id="IPR036291">
    <property type="entry name" value="NAD(P)-bd_dom_sf"/>
</dbReference>
<organism evidence="4 5">
    <name type="scientific">Aquiflexum balticum DSM 16537</name>
    <dbReference type="NCBI Taxonomy" id="758820"/>
    <lineage>
        <taxon>Bacteria</taxon>
        <taxon>Pseudomonadati</taxon>
        <taxon>Bacteroidota</taxon>
        <taxon>Cytophagia</taxon>
        <taxon>Cytophagales</taxon>
        <taxon>Cyclobacteriaceae</taxon>
        <taxon>Aquiflexum</taxon>
    </lineage>
</organism>
<dbReference type="GO" id="GO:0000166">
    <property type="term" value="F:nucleotide binding"/>
    <property type="evidence" value="ECO:0007669"/>
    <property type="project" value="InterPro"/>
</dbReference>
<sequence length="366" mass="41824">MQKTILLIFAFVLFLNYSFAQSQEQIPVRMAMVGLSHGHSPWIFNRKDKTDVDLVGIYEPNRELSANYTKRYGLDPKLFYTDLDKMLEETSPEAVLAFGSIFDHLEAVEKAAPRGIHVMVEKPLTYSLEQALKMENLAKKHQIHLLTNFETSWYASTEKTYQLFQDTDKFGEIRKAVFHHGHKGPKEIGVGKEFLDWLTDPIQNGGGALIDFGCYGANIMTYLMKGRRPVSVTAVTNTFKPEIYPKVDDEATIILDYGDAQAIIQASWNWPFDRKDMEVYGETGYVISEDKSRMRLKTWGQDEERIEVSPKDLGVFVDPFTYFAKVIRGEIKMEKHSLYSLSNNMIVVEILDAARKSAASKQTVFL</sequence>
<dbReference type="Proteomes" id="UP000192333">
    <property type="component" value="Chromosome I"/>
</dbReference>
<dbReference type="InterPro" id="IPR055170">
    <property type="entry name" value="GFO_IDH_MocA-like_dom"/>
</dbReference>
<keyword evidence="1" id="KW-0732">Signal</keyword>
<dbReference type="EMBL" id="LT838813">
    <property type="protein sequence ID" value="SMD43907.1"/>
    <property type="molecule type" value="Genomic_DNA"/>
</dbReference>
<dbReference type="PANTHER" id="PTHR43377:SF1">
    <property type="entry name" value="BILIVERDIN REDUCTASE A"/>
    <property type="match status" value="1"/>
</dbReference>
<proteinExistence type="predicted"/>
<protein>
    <submittedName>
        <fullName evidence="4">Predicted dehydrogenase</fullName>
    </submittedName>
</protein>
<feature type="domain" description="Gfo/Idh/MocA-like oxidoreductase N-terminal" evidence="2">
    <location>
        <begin position="29"/>
        <end position="146"/>
    </location>
</feature>
<reference evidence="5" key="1">
    <citation type="submission" date="2017-04" db="EMBL/GenBank/DDBJ databases">
        <authorList>
            <person name="Varghese N."/>
            <person name="Submissions S."/>
        </authorList>
    </citation>
    <scope>NUCLEOTIDE SEQUENCE [LARGE SCALE GENOMIC DNA]</scope>
    <source>
        <strain evidence="5">DSM 16537</strain>
    </source>
</reference>
<feature type="domain" description="GFO/IDH/MocA-like oxidoreductase" evidence="3">
    <location>
        <begin position="167"/>
        <end position="286"/>
    </location>
</feature>
<dbReference type="InterPro" id="IPR000683">
    <property type="entry name" value="Gfo/Idh/MocA-like_OxRdtase_N"/>
</dbReference>
<dbReference type="AlphaFoldDB" id="A0A1W2H4N0"/>
<evidence type="ECO:0000313" key="5">
    <source>
        <dbReference type="Proteomes" id="UP000192333"/>
    </source>
</evidence>
<evidence type="ECO:0000259" key="3">
    <source>
        <dbReference type="Pfam" id="PF22725"/>
    </source>
</evidence>
<dbReference type="STRING" id="758820.SAMN00777080_2520"/>
<dbReference type="SUPFAM" id="SSF51735">
    <property type="entry name" value="NAD(P)-binding Rossmann-fold domains"/>
    <property type="match status" value="1"/>
</dbReference>
<evidence type="ECO:0000256" key="1">
    <source>
        <dbReference type="SAM" id="SignalP"/>
    </source>
</evidence>
<dbReference type="PANTHER" id="PTHR43377">
    <property type="entry name" value="BILIVERDIN REDUCTASE A"/>
    <property type="match status" value="1"/>
</dbReference>
<dbReference type="OrthoDB" id="9815825at2"/>
<name>A0A1W2H4N0_9BACT</name>
<dbReference type="InterPro" id="IPR051450">
    <property type="entry name" value="Gfo/Idh/MocA_Oxidoreductases"/>
</dbReference>
<dbReference type="SUPFAM" id="SSF55347">
    <property type="entry name" value="Glyceraldehyde-3-phosphate dehydrogenase-like, C-terminal domain"/>
    <property type="match status" value="1"/>
</dbReference>
<feature type="chain" id="PRO_5013389065" evidence="1">
    <location>
        <begin position="23"/>
        <end position="366"/>
    </location>
</feature>
<dbReference type="Gene3D" id="3.30.360.10">
    <property type="entry name" value="Dihydrodipicolinate Reductase, domain 2"/>
    <property type="match status" value="1"/>
</dbReference>
<dbReference type="Pfam" id="PF01408">
    <property type="entry name" value="GFO_IDH_MocA"/>
    <property type="match status" value="1"/>
</dbReference>
<gene>
    <name evidence="4" type="ORF">SAMN00777080_2520</name>
</gene>
<dbReference type="Pfam" id="PF22725">
    <property type="entry name" value="GFO_IDH_MocA_C3"/>
    <property type="match status" value="1"/>
</dbReference>
<keyword evidence="5" id="KW-1185">Reference proteome</keyword>
<feature type="signal peptide" evidence="1">
    <location>
        <begin position="1"/>
        <end position="22"/>
    </location>
</feature>